<feature type="transmembrane region" description="Helical" evidence="1">
    <location>
        <begin position="12"/>
        <end position="35"/>
    </location>
</feature>
<dbReference type="EMBL" id="JBHTMB010000157">
    <property type="protein sequence ID" value="MFD1235340.1"/>
    <property type="molecule type" value="Genomic_DNA"/>
</dbReference>
<keyword evidence="4" id="KW-1185">Reference proteome</keyword>
<comment type="caution">
    <text evidence="3">The sequence shown here is derived from an EMBL/GenBank/DDBJ whole genome shotgun (WGS) entry which is preliminary data.</text>
</comment>
<dbReference type="InterPro" id="IPR018649">
    <property type="entry name" value="SHOCT"/>
</dbReference>
<dbReference type="RefSeq" id="WP_013674427.1">
    <property type="nucleotide sequence ID" value="NZ_BAABKS010000090.1"/>
</dbReference>
<organism evidence="3 4">
    <name type="scientific">Pseudonocardia benzenivorans</name>
    <dbReference type="NCBI Taxonomy" id="228005"/>
    <lineage>
        <taxon>Bacteria</taxon>
        <taxon>Bacillati</taxon>
        <taxon>Actinomycetota</taxon>
        <taxon>Actinomycetes</taxon>
        <taxon>Pseudonocardiales</taxon>
        <taxon>Pseudonocardiaceae</taxon>
        <taxon>Pseudonocardia</taxon>
    </lineage>
</organism>
<gene>
    <name evidence="3" type="ORF">ACFQ34_18785</name>
</gene>
<keyword evidence="1" id="KW-0812">Transmembrane</keyword>
<dbReference type="Pfam" id="PF09851">
    <property type="entry name" value="SHOCT"/>
    <property type="match status" value="1"/>
</dbReference>
<evidence type="ECO:0000256" key="1">
    <source>
        <dbReference type="SAM" id="Phobius"/>
    </source>
</evidence>
<proteinExistence type="predicted"/>
<keyword evidence="1" id="KW-0472">Membrane</keyword>
<accession>A0ABW3VLZ9</accession>
<evidence type="ECO:0000313" key="3">
    <source>
        <dbReference type="EMBL" id="MFD1235340.1"/>
    </source>
</evidence>
<dbReference type="Proteomes" id="UP001597182">
    <property type="component" value="Unassembled WGS sequence"/>
</dbReference>
<keyword evidence="1" id="KW-1133">Transmembrane helix</keyword>
<sequence>MMWGGWGVSPAAWVVELVLLLLAAGGGAAGAVLLLGRRTGTWPDGPEGDRPRRILDERLAAGEIDVEEYERLRTALRSGSRPAP</sequence>
<name>A0ABW3VLZ9_9PSEU</name>
<reference evidence="4" key="1">
    <citation type="journal article" date="2019" name="Int. J. Syst. Evol. Microbiol.">
        <title>The Global Catalogue of Microorganisms (GCM) 10K type strain sequencing project: providing services to taxonomists for standard genome sequencing and annotation.</title>
        <authorList>
            <consortium name="The Broad Institute Genomics Platform"/>
            <consortium name="The Broad Institute Genome Sequencing Center for Infectious Disease"/>
            <person name="Wu L."/>
            <person name="Ma J."/>
        </authorList>
    </citation>
    <scope>NUCLEOTIDE SEQUENCE [LARGE SCALE GENOMIC DNA]</scope>
    <source>
        <strain evidence="4">CCUG 49018</strain>
    </source>
</reference>
<evidence type="ECO:0000313" key="4">
    <source>
        <dbReference type="Proteomes" id="UP001597182"/>
    </source>
</evidence>
<protein>
    <submittedName>
        <fullName evidence="3">SHOCT domain-containing protein</fullName>
    </submittedName>
</protein>
<evidence type="ECO:0000259" key="2">
    <source>
        <dbReference type="Pfam" id="PF09851"/>
    </source>
</evidence>
<feature type="domain" description="SHOCT" evidence="2">
    <location>
        <begin position="52"/>
        <end position="76"/>
    </location>
</feature>